<dbReference type="SUPFAM" id="SSF51316">
    <property type="entry name" value="Mss4-like"/>
    <property type="match status" value="1"/>
</dbReference>
<sequence>MNEVKGSCYCGSVQWEFTLPVKTVVKCHCSMCRKSQGSDYSTWVVVPSEQFTITKGSEAFTKYQANEKSSKNFCSCCGTPVFSVNGKHFPKHVVLALGTLDSYSEKLAPQIQVYTPDKAEWVKLHDDEPIFS</sequence>
<gene>
    <name evidence="6" type="ORF">PN36_09895</name>
</gene>
<dbReference type="PANTHER" id="PTHR33337:SF40">
    <property type="entry name" value="CENP-V_GFA DOMAIN-CONTAINING PROTEIN-RELATED"/>
    <property type="match status" value="1"/>
</dbReference>
<dbReference type="GO" id="GO:0046872">
    <property type="term" value="F:metal ion binding"/>
    <property type="evidence" value="ECO:0007669"/>
    <property type="project" value="UniProtKB-KW"/>
</dbReference>
<dbReference type="PROSITE" id="PS51891">
    <property type="entry name" value="CENP_V_GFA"/>
    <property type="match status" value="1"/>
</dbReference>
<proteinExistence type="inferred from homology"/>
<evidence type="ECO:0000313" key="7">
    <source>
        <dbReference type="Proteomes" id="UP000030428"/>
    </source>
</evidence>
<accession>A0A4E0QRI0</accession>
<dbReference type="GO" id="GO:0016846">
    <property type="term" value="F:carbon-sulfur lyase activity"/>
    <property type="evidence" value="ECO:0007669"/>
    <property type="project" value="InterPro"/>
</dbReference>
<dbReference type="Proteomes" id="UP000030428">
    <property type="component" value="Unassembled WGS sequence"/>
</dbReference>
<keyword evidence="2" id="KW-0479">Metal-binding</keyword>
<keyword evidence="4" id="KW-0456">Lyase</keyword>
<keyword evidence="3" id="KW-0862">Zinc</keyword>
<dbReference type="InterPro" id="IPR011057">
    <property type="entry name" value="Mss4-like_sf"/>
</dbReference>
<comment type="similarity">
    <text evidence="1">Belongs to the Gfa family.</text>
</comment>
<feature type="domain" description="CENP-V/GFA" evidence="5">
    <location>
        <begin position="4"/>
        <end position="122"/>
    </location>
</feature>
<evidence type="ECO:0000256" key="3">
    <source>
        <dbReference type="ARBA" id="ARBA00022833"/>
    </source>
</evidence>
<dbReference type="Gene3D" id="3.90.1590.10">
    <property type="entry name" value="glutathione-dependent formaldehyde- activating enzyme (gfa)"/>
    <property type="match status" value="1"/>
</dbReference>
<dbReference type="PANTHER" id="PTHR33337">
    <property type="entry name" value="GFA DOMAIN-CONTAINING PROTEIN"/>
    <property type="match status" value="1"/>
</dbReference>
<dbReference type="AlphaFoldDB" id="A0A4E0QRI0"/>
<evidence type="ECO:0000256" key="4">
    <source>
        <dbReference type="ARBA" id="ARBA00023239"/>
    </source>
</evidence>
<organism evidence="6 7">
    <name type="scientific">Candidatus Thiomargarita nelsonii</name>
    <dbReference type="NCBI Taxonomy" id="1003181"/>
    <lineage>
        <taxon>Bacteria</taxon>
        <taxon>Pseudomonadati</taxon>
        <taxon>Pseudomonadota</taxon>
        <taxon>Gammaproteobacteria</taxon>
        <taxon>Thiotrichales</taxon>
        <taxon>Thiotrichaceae</taxon>
        <taxon>Thiomargarita</taxon>
    </lineage>
</organism>
<evidence type="ECO:0000313" key="6">
    <source>
        <dbReference type="EMBL" id="TGO03258.1"/>
    </source>
</evidence>
<dbReference type="Pfam" id="PF04828">
    <property type="entry name" value="GFA"/>
    <property type="match status" value="1"/>
</dbReference>
<comment type="caution">
    <text evidence="6">The sequence shown here is derived from an EMBL/GenBank/DDBJ whole genome shotgun (WGS) entry which is preliminary data.</text>
</comment>
<dbReference type="EMBL" id="JSZA02000030">
    <property type="protein sequence ID" value="TGO03258.1"/>
    <property type="molecule type" value="Genomic_DNA"/>
</dbReference>
<keyword evidence="7" id="KW-1185">Reference proteome</keyword>
<protein>
    <recommendedName>
        <fullName evidence="5">CENP-V/GFA domain-containing protein</fullName>
    </recommendedName>
</protein>
<evidence type="ECO:0000256" key="2">
    <source>
        <dbReference type="ARBA" id="ARBA00022723"/>
    </source>
</evidence>
<evidence type="ECO:0000256" key="1">
    <source>
        <dbReference type="ARBA" id="ARBA00005495"/>
    </source>
</evidence>
<name>A0A4E0QRI0_9GAMM</name>
<evidence type="ECO:0000259" key="5">
    <source>
        <dbReference type="PROSITE" id="PS51891"/>
    </source>
</evidence>
<reference evidence="6 7" key="1">
    <citation type="journal article" date="2016" name="Front. Microbiol.">
        <title>Single-Cell (Meta-)Genomics of a Dimorphic Candidatus Thiomargarita nelsonii Reveals Genomic Plasticity.</title>
        <authorList>
            <person name="Flood B.E."/>
            <person name="Fliss P."/>
            <person name="Jones D.S."/>
            <person name="Dick G.J."/>
            <person name="Jain S."/>
            <person name="Kaster A.K."/>
            <person name="Winkel M."/>
            <person name="Mussmann M."/>
            <person name="Bailey J."/>
        </authorList>
    </citation>
    <scope>NUCLEOTIDE SEQUENCE [LARGE SCALE GENOMIC DNA]</scope>
    <source>
        <strain evidence="6">Hydrate Ridge</strain>
    </source>
</reference>
<dbReference type="InterPro" id="IPR006913">
    <property type="entry name" value="CENP-V/GFA"/>
</dbReference>